<protein>
    <submittedName>
        <fullName evidence="2">Uncharacterized protein</fullName>
    </submittedName>
</protein>
<accession>A0A1F2WJ33</accession>
<comment type="caution">
    <text evidence="2">The sequence shown here is derived from an EMBL/GenBank/DDBJ whole genome shotgun (WGS) entry which is preliminary data.</text>
</comment>
<organism evidence="2 3">
    <name type="scientific">Candidatus Solincola sediminis</name>
    <dbReference type="NCBI Taxonomy" id="1797199"/>
    <lineage>
        <taxon>Bacteria</taxon>
        <taxon>Bacillati</taxon>
        <taxon>Actinomycetota</taxon>
        <taxon>Candidatus Geothermincolia</taxon>
        <taxon>Candidatus Geothermincolales</taxon>
        <taxon>Candidatus Geothermincolaceae</taxon>
        <taxon>Candidatus Solincola</taxon>
    </lineage>
</organism>
<keyword evidence="1" id="KW-0812">Transmembrane</keyword>
<keyword evidence="1" id="KW-1133">Transmembrane helix</keyword>
<gene>
    <name evidence="2" type="ORF">A2Y75_06845</name>
</gene>
<proteinExistence type="predicted"/>
<reference evidence="2 3" key="1">
    <citation type="journal article" date="2016" name="Nat. Commun.">
        <title>Thousands of microbial genomes shed light on interconnected biogeochemical processes in an aquifer system.</title>
        <authorList>
            <person name="Anantharaman K."/>
            <person name="Brown C.T."/>
            <person name="Hug L.A."/>
            <person name="Sharon I."/>
            <person name="Castelle C.J."/>
            <person name="Probst A.J."/>
            <person name="Thomas B.C."/>
            <person name="Singh A."/>
            <person name="Wilkins M.J."/>
            <person name="Karaoz U."/>
            <person name="Brodie E.L."/>
            <person name="Williams K.H."/>
            <person name="Hubbard S.S."/>
            <person name="Banfield J.F."/>
        </authorList>
    </citation>
    <scope>NUCLEOTIDE SEQUENCE [LARGE SCALE GENOMIC DNA]</scope>
</reference>
<dbReference type="STRING" id="1797197.A2Y75_06845"/>
<sequence>MDAEKMKKLPKQLAISHFFEAIIAFRAARKRGKNPILYFILTQVFGIFVLIPLMRKPKLEKRD</sequence>
<dbReference type="Pfam" id="PF14934">
    <property type="entry name" value="TMEM254"/>
    <property type="match status" value="1"/>
</dbReference>
<dbReference type="EMBL" id="MELK01000040">
    <property type="protein sequence ID" value="OFW56875.1"/>
    <property type="molecule type" value="Genomic_DNA"/>
</dbReference>
<feature type="transmembrane region" description="Helical" evidence="1">
    <location>
        <begin position="35"/>
        <end position="54"/>
    </location>
</feature>
<keyword evidence="1" id="KW-0472">Membrane</keyword>
<dbReference type="InterPro" id="IPR028110">
    <property type="entry name" value="TMEM254"/>
</dbReference>
<name>A0A1F2WJ33_9ACTN</name>
<dbReference type="AlphaFoldDB" id="A0A1F2WJ33"/>
<evidence type="ECO:0000313" key="3">
    <source>
        <dbReference type="Proteomes" id="UP000177876"/>
    </source>
</evidence>
<evidence type="ECO:0000313" key="2">
    <source>
        <dbReference type="EMBL" id="OFW56875.1"/>
    </source>
</evidence>
<evidence type="ECO:0000256" key="1">
    <source>
        <dbReference type="SAM" id="Phobius"/>
    </source>
</evidence>
<dbReference type="Proteomes" id="UP000177876">
    <property type="component" value="Unassembled WGS sequence"/>
</dbReference>